<dbReference type="InterPro" id="IPR036291">
    <property type="entry name" value="NAD(P)-bd_dom_sf"/>
</dbReference>
<comment type="similarity">
    <text evidence="1">Belongs to the fatty acyl-CoA reductase family.</text>
</comment>
<dbReference type="AlphaFoldDB" id="A0A7N0UTK1"/>
<evidence type="ECO:0000313" key="4">
    <source>
        <dbReference type="Proteomes" id="UP000594263"/>
    </source>
</evidence>
<dbReference type="Gene3D" id="3.40.50.720">
    <property type="entry name" value="NAD(P)-binding Rossmann-like Domain"/>
    <property type="match status" value="1"/>
</dbReference>
<evidence type="ECO:0000259" key="2">
    <source>
        <dbReference type="Pfam" id="PF07993"/>
    </source>
</evidence>
<accession>A0A7N0UTK1</accession>
<proteinExistence type="inferred from homology"/>
<dbReference type="GO" id="GO:0080019">
    <property type="term" value="F:alcohol-forming very long-chain fatty acyl-CoA reductase activity"/>
    <property type="evidence" value="ECO:0007669"/>
    <property type="project" value="InterPro"/>
</dbReference>
<keyword evidence="1" id="KW-0521">NADP</keyword>
<reference evidence="3" key="1">
    <citation type="submission" date="2021-01" db="UniProtKB">
        <authorList>
            <consortium name="EnsemblPlants"/>
        </authorList>
    </citation>
    <scope>IDENTIFICATION</scope>
</reference>
<dbReference type="EnsemblPlants" id="Kaladp0082s0117.1.v1.1">
    <property type="protein sequence ID" value="Kaladp0082s0117.1.v1.1"/>
    <property type="gene ID" value="Kaladp0082s0117.v1.1"/>
</dbReference>
<keyword evidence="1" id="KW-0443">Lipid metabolism</keyword>
<organism evidence="3 4">
    <name type="scientific">Kalanchoe fedtschenkoi</name>
    <name type="common">Lavender scallops</name>
    <name type="synonym">South American air plant</name>
    <dbReference type="NCBI Taxonomy" id="63787"/>
    <lineage>
        <taxon>Eukaryota</taxon>
        <taxon>Viridiplantae</taxon>
        <taxon>Streptophyta</taxon>
        <taxon>Embryophyta</taxon>
        <taxon>Tracheophyta</taxon>
        <taxon>Spermatophyta</taxon>
        <taxon>Magnoliopsida</taxon>
        <taxon>eudicotyledons</taxon>
        <taxon>Gunneridae</taxon>
        <taxon>Pentapetalae</taxon>
        <taxon>Saxifragales</taxon>
        <taxon>Crassulaceae</taxon>
        <taxon>Kalanchoe</taxon>
    </lineage>
</organism>
<dbReference type="Gramene" id="Kaladp0082s0117.1.v1.1">
    <property type="protein sequence ID" value="Kaladp0082s0117.1.v1.1"/>
    <property type="gene ID" value="Kaladp0082s0117.v1.1"/>
</dbReference>
<evidence type="ECO:0000256" key="1">
    <source>
        <dbReference type="RuleBase" id="RU363097"/>
    </source>
</evidence>
<keyword evidence="4" id="KW-1185">Reference proteome</keyword>
<dbReference type="SUPFAM" id="SSF51735">
    <property type="entry name" value="NAD(P)-binding Rossmann-fold domains"/>
    <property type="match status" value="1"/>
</dbReference>
<dbReference type="InterPro" id="IPR026055">
    <property type="entry name" value="FAR"/>
</dbReference>
<dbReference type="InterPro" id="IPR013120">
    <property type="entry name" value="FAR_NAD-bd"/>
</dbReference>
<name>A0A7N0UTK1_KALFE</name>
<keyword evidence="1" id="KW-0560">Oxidoreductase</keyword>
<protein>
    <recommendedName>
        <fullName evidence="1">Fatty acyl-CoA reductase</fullName>
        <ecNumber evidence="1">1.2.1.84</ecNumber>
    </recommendedName>
</protein>
<comment type="function">
    <text evidence="1">Catalyzes the reduction of fatty acyl-CoA to fatty alcohols.</text>
</comment>
<dbReference type="GO" id="GO:0010345">
    <property type="term" value="P:suberin biosynthetic process"/>
    <property type="evidence" value="ECO:0007669"/>
    <property type="project" value="TreeGrafter"/>
</dbReference>
<dbReference type="Proteomes" id="UP000594263">
    <property type="component" value="Unplaced"/>
</dbReference>
<sequence>MESLFLQKTYSVKKLIYRSLPQSSSSLSKRETSLSRLGWTKCSYQNSSDNLHTSGSSPAPLISKLKKINTPSARAVSPEILTDYAVVTEKTSPVEEPLAKPASAREDHGIGIAQYLQGKNYFITGATGFLAKVFIEKMLRTTPTLGKIYLLIKAEDKAAAMERLQNEIIDCELFTCLKHLRGEYYQNFMMNKLVPVVGNVCEADLGMDADVAAEMANEVEVIVNSAANTRFDER</sequence>
<dbReference type="PANTHER" id="PTHR11011:SF45">
    <property type="entry name" value="FATTY ACYL-COA REDUCTASE CG8306-RELATED"/>
    <property type="match status" value="1"/>
</dbReference>
<dbReference type="GO" id="GO:0102965">
    <property type="term" value="F:alcohol-forming long-chain fatty acyl-CoA reductase activity"/>
    <property type="evidence" value="ECO:0007669"/>
    <property type="project" value="UniProtKB-EC"/>
</dbReference>
<dbReference type="EC" id="1.2.1.84" evidence="1"/>
<dbReference type="GO" id="GO:0035336">
    <property type="term" value="P:long-chain fatty-acyl-CoA metabolic process"/>
    <property type="evidence" value="ECO:0007669"/>
    <property type="project" value="TreeGrafter"/>
</dbReference>
<feature type="domain" description="Thioester reductase (TE)" evidence="2">
    <location>
        <begin position="123"/>
        <end position="234"/>
    </location>
</feature>
<evidence type="ECO:0000313" key="3">
    <source>
        <dbReference type="EnsemblPlants" id="Kaladp0082s0117.1.v1.1"/>
    </source>
</evidence>
<dbReference type="PANTHER" id="PTHR11011">
    <property type="entry name" value="MALE STERILITY PROTEIN 2-RELATED"/>
    <property type="match status" value="1"/>
</dbReference>
<dbReference type="Pfam" id="PF07993">
    <property type="entry name" value="NAD_binding_4"/>
    <property type="match status" value="1"/>
</dbReference>
<comment type="catalytic activity">
    <reaction evidence="1">
        <text>a long-chain fatty acyl-CoA + 2 NADPH + 2 H(+) = a long-chain primary fatty alcohol + 2 NADP(+) + CoA</text>
        <dbReference type="Rhea" id="RHEA:52716"/>
        <dbReference type="ChEBI" id="CHEBI:15378"/>
        <dbReference type="ChEBI" id="CHEBI:57287"/>
        <dbReference type="ChEBI" id="CHEBI:57783"/>
        <dbReference type="ChEBI" id="CHEBI:58349"/>
        <dbReference type="ChEBI" id="CHEBI:77396"/>
        <dbReference type="ChEBI" id="CHEBI:83139"/>
        <dbReference type="EC" id="1.2.1.84"/>
    </reaction>
</comment>
<keyword evidence="1" id="KW-0444">Lipid biosynthesis</keyword>